<dbReference type="PANTHER" id="PTHR42910:SF1">
    <property type="entry name" value="MAJOR FACILITATOR SUPERFAMILY (MFS) PROFILE DOMAIN-CONTAINING PROTEIN"/>
    <property type="match status" value="1"/>
</dbReference>
<feature type="transmembrane region" description="Helical" evidence="4">
    <location>
        <begin position="144"/>
        <end position="165"/>
    </location>
</feature>
<feature type="transmembrane region" description="Helical" evidence="4">
    <location>
        <begin position="265"/>
        <end position="282"/>
    </location>
</feature>
<dbReference type="Pfam" id="PF07690">
    <property type="entry name" value="MFS_1"/>
    <property type="match status" value="1"/>
</dbReference>
<reference evidence="6 7" key="1">
    <citation type="journal article" date="2007" name="Proc. Natl. Acad. Sci. U.S.A.">
        <title>Characterization of a marine gammaproteobacterium capable of aerobic anoxygenic photosynthesis.</title>
        <authorList>
            <person name="Fuchs B.M."/>
            <person name="Spring S."/>
            <person name="Teeling H."/>
            <person name="Quast C."/>
            <person name="Wulf J."/>
            <person name="Schattenhofer M."/>
            <person name="Yan S."/>
            <person name="Ferriera S."/>
            <person name="Johnson J."/>
            <person name="Glockner F.O."/>
            <person name="Amann R."/>
        </authorList>
    </citation>
    <scope>NUCLEOTIDE SEQUENCE [LARGE SCALE GENOMIC DNA]</scope>
    <source>
        <strain evidence="6">KT71</strain>
    </source>
</reference>
<keyword evidence="7" id="KW-1185">Reference proteome</keyword>
<keyword evidence="3 4" id="KW-0472">Membrane</keyword>
<dbReference type="eggNOG" id="COG2814">
    <property type="taxonomic scope" value="Bacteria"/>
</dbReference>
<comment type="caution">
    <text evidence="6">The sequence shown here is derived from an EMBL/GenBank/DDBJ whole genome shotgun (WGS) entry which is preliminary data.</text>
</comment>
<evidence type="ECO:0000313" key="6">
    <source>
        <dbReference type="EMBL" id="EAQ96587.1"/>
    </source>
</evidence>
<sequence length="405" mass="43624">MMATLWQLDAPLNTITPRQLGTREVILLAAAGAIVTANAYYIHPIIGPVADSFKVSYGLVGLVPALNQIALALGVLFLLPLGDRMSNRRLAVICIGAQVAALVLMATVKDYWLFITASSLLGFFTITPYLLPAYTSKRVPIERLGFVTAVLTTGVIAGVQLSRVTSGVMGELLGWRSVYWMAAGLMALSMLVLPMLMDRDETSEEIPGESYGSLLKSLILLATGHPRVMISGVIQGLGFSAFLCCWLGIGLHLTSDELKLGTDTVGYLAAFSGVGLLVTPRLGRWADRFGAERARLRVAIINFLGILTLSLAPIHWLFLLLPIGIMSTVGPMVDVTGRMTSLNKPPAVRTRLMTLYITLMFLGGGMGSWTGALAYDLGGWWGTVGLSSFFAALVCLLSWQQARER</sequence>
<keyword evidence="2 4" id="KW-1133">Transmembrane helix</keyword>
<evidence type="ECO:0000256" key="3">
    <source>
        <dbReference type="ARBA" id="ARBA00023136"/>
    </source>
</evidence>
<dbReference type="CDD" id="cd17324">
    <property type="entry name" value="MFS_NepI_like"/>
    <property type="match status" value="1"/>
</dbReference>
<feature type="transmembrane region" description="Helical" evidence="4">
    <location>
        <begin position="380"/>
        <end position="399"/>
    </location>
</feature>
<dbReference type="Gene3D" id="1.20.1250.20">
    <property type="entry name" value="MFS general substrate transporter like domains"/>
    <property type="match status" value="1"/>
</dbReference>
<evidence type="ECO:0000259" key="5">
    <source>
        <dbReference type="PROSITE" id="PS50850"/>
    </source>
</evidence>
<evidence type="ECO:0000256" key="1">
    <source>
        <dbReference type="ARBA" id="ARBA00022692"/>
    </source>
</evidence>
<dbReference type="InterPro" id="IPR020846">
    <property type="entry name" value="MFS_dom"/>
</dbReference>
<reference evidence="6 7" key="2">
    <citation type="journal article" date="2009" name="PLoS ONE">
        <title>The photosynthetic apparatus and its regulation in the aerobic gammaproteobacterium Congregibacter litoralis gen. nov., sp. nov.</title>
        <authorList>
            <person name="Spring S."/>
            <person name="Lunsdorf H."/>
            <person name="Fuchs B.M."/>
            <person name="Tindall B.J."/>
        </authorList>
    </citation>
    <scope>NUCLEOTIDE SEQUENCE [LARGE SCALE GENOMIC DNA]</scope>
    <source>
        <strain evidence="6">KT71</strain>
    </source>
</reference>
<feature type="transmembrane region" description="Helical" evidence="4">
    <location>
        <begin position="90"/>
        <end position="106"/>
    </location>
</feature>
<dbReference type="InterPro" id="IPR036259">
    <property type="entry name" value="MFS_trans_sf"/>
</dbReference>
<protein>
    <submittedName>
        <fullName evidence="6">Arabinose efflux permease</fullName>
    </submittedName>
</protein>
<feature type="transmembrane region" description="Helical" evidence="4">
    <location>
        <begin position="55"/>
        <end position="78"/>
    </location>
</feature>
<dbReference type="GO" id="GO:0022857">
    <property type="term" value="F:transmembrane transporter activity"/>
    <property type="evidence" value="ECO:0007669"/>
    <property type="project" value="InterPro"/>
</dbReference>
<dbReference type="AlphaFoldDB" id="A4ABS4"/>
<evidence type="ECO:0000256" key="4">
    <source>
        <dbReference type="SAM" id="Phobius"/>
    </source>
</evidence>
<feature type="transmembrane region" description="Helical" evidence="4">
    <location>
        <begin position="112"/>
        <end position="132"/>
    </location>
</feature>
<evidence type="ECO:0000256" key="2">
    <source>
        <dbReference type="ARBA" id="ARBA00022989"/>
    </source>
</evidence>
<dbReference type="RefSeq" id="WP_008293654.1">
    <property type="nucleotide sequence ID" value="NZ_CM002299.1"/>
</dbReference>
<accession>A4ABS4</accession>
<feature type="transmembrane region" description="Helical" evidence="4">
    <location>
        <begin position="228"/>
        <end position="253"/>
    </location>
</feature>
<proteinExistence type="predicted"/>
<feature type="domain" description="Major facilitator superfamily (MFS) profile" evidence="5">
    <location>
        <begin position="24"/>
        <end position="405"/>
    </location>
</feature>
<feature type="transmembrane region" description="Helical" evidence="4">
    <location>
        <begin position="177"/>
        <end position="196"/>
    </location>
</feature>
<dbReference type="EMBL" id="AAOA02000004">
    <property type="protein sequence ID" value="EAQ96587.1"/>
    <property type="molecule type" value="Genomic_DNA"/>
</dbReference>
<dbReference type="HOGENOM" id="CLU_001265_23_0_6"/>
<evidence type="ECO:0000313" key="7">
    <source>
        <dbReference type="Proteomes" id="UP000019205"/>
    </source>
</evidence>
<dbReference type="PROSITE" id="PS50850">
    <property type="entry name" value="MFS"/>
    <property type="match status" value="1"/>
</dbReference>
<feature type="transmembrane region" description="Helical" evidence="4">
    <location>
        <begin position="25"/>
        <end position="43"/>
    </location>
</feature>
<keyword evidence="1 4" id="KW-0812">Transmembrane</keyword>
<dbReference type="STRING" id="314285.KT71_06167"/>
<name>A4ABS4_9GAMM</name>
<dbReference type="Proteomes" id="UP000019205">
    <property type="component" value="Chromosome"/>
</dbReference>
<gene>
    <name evidence="6" type="ORF">KT71_06167</name>
</gene>
<organism evidence="6 7">
    <name type="scientific">Congregibacter litoralis KT71</name>
    <dbReference type="NCBI Taxonomy" id="314285"/>
    <lineage>
        <taxon>Bacteria</taxon>
        <taxon>Pseudomonadati</taxon>
        <taxon>Pseudomonadota</taxon>
        <taxon>Gammaproteobacteria</taxon>
        <taxon>Cellvibrionales</taxon>
        <taxon>Halieaceae</taxon>
        <taxon>Congregibacter</taxon>
    </lineage>
</organism>
<dbReference type="SUPFAM" id="SSF103473">
    <property type="entry name" value="MFS general substrate transporter"/>
    <property type="match status" value="1"/>
</dbReference>
<feature type="transmembrane region" description="Helical" evidence="4">
    <location>
        <begin position="294"/>
        <end position="310"/>
    </location>
</feature>
<dbReference type="PANTHER" id="PTHR42910">
    <property type="entry name" value="TRANSPORTER SCO4007-RELATED"/>
    <property type="match status" value="1"/>
</dbReference>
<dbReference type="InterPro" id="IPR011701">
    <property type="entry name" value="MFS"/>
</dbReference>